<dbReference type="Gene3D" id="3.90.550.10">
    <property type="entry name" value="Spore Coat Polysaccharide Biosynthesis Protein SpsA, Chain A"/>
    <property type="match status" value="1"/>
</dbReference>
<organism evidence="9 10">
    <name type="scientific">Chaetomium fimeti</name>
    <dbReference type="NCBI Taxonomy" id="1854472"/>
    <lineage>
        <taxon>Eukaryota</taxon>
        <taxon>Fungi</taxon>
        <taxon>Dikarya</taxon>
        <taxon>Ascomycota</taxon>
        <taxon>Pezizomycotina</taxon>
        <taxon>Sordariomycetes</taxon>
        <taxon>Sordariomycetidae</taxon>
        <taxon>Sordariales</taxon>
        <taxon>Chaetomiaceae</taxon>
        <taxon>Chaetomium</taxon>
    </lineage>
</organism>
<keyword evidence="4 8" id="KW-0812">Transmembrane</keyword>
<dbReference type="PANTHER" id="PTHR47844:SF1">
    <property type="entry name" value="EXOSTOSIN-LIKE 2"/>
    <property type="match status" value="1"/>
</dbReference>
<dbReference type="InterPro" id="IPR029044">
    <property type="entry name" value="Nucleotide-diphossugar_trans"/>
</dbReference>
<accession>A0AAE0HP21</accession>
<dbReference type="EMBL" id="JAUEPN010000001">
    <property type="protein sequence ID" value="KAK3299744.1"/>
    <property type="molecule type" value="Genomic_DNA"/>
</dbReference>
<evidence type="ECO:0000256" key="5">
    <source>
        <dbReference type="ARBA" id="ARBA00022989"/>
    </source>
</evidence>
<proteinExistence type="predicted"/>
<dbReference type="InterPro" id="IPR052427">
    <property type="entry name" value="Glycosyltrans_GT2/GT47"/>
</dbReference>
<evidence type="ECO:0000313" key="9">
    <source>
        <dbReference type="EMBL" id="KAK3299744.1"/>
    </source>
</evidence>
<feature type="transmembrane region" description="Helical" evidence="8">
    <location>
        <begin position="424"/>
        <end position="449"/>
    </location>
</feature>
<keyword evidence="10" id="KW-1185">Reference proteome</keyword>
<feature type="transmembrane region" description="Helical" evidence="8">
    <location>
        <begin position="54"/>
        <end position="77"/>
    </location>
</feature>
<dbReference type="Proteomes" id="UP001278766">
    <property type="component" value="Unassembled WGS sequence"/>
</dbReference>
<name>A0AAE0HP21_9PEZI</name>
<reference evidence="9" key="1">
    <citation type="journal article" date="2023" name="Mol. Phylogenet. Evol.">
        <title>Genome-scale phylogeny and comparative genomics of the fungal order Sordariales.</title>
        <authorList>
            <person name="Hensen N."/>
            <person name="Bonometti L."/>
            <person name="Westerberg I."/>
            <person name="Brannstrom I.O."/>
            <person name="Guillou S."/>
            <person name="Cros-Aarteil S."/>
            <person name="Calhoun S."/>
            <person name="Haridas S."/>
            <person name="Kuo A."/>
            <person name="Mondo S."/>
            <person name="Pangilinan J."/>
            <person name="Riley R."/>
            <person name="LaButti K."/>
            <person name="Andreopoulos B."/>
            <person name="Lipzen A."/>
            <person name="Chen C."/>
            <person name="Yan M."/>
            <person name="Daum C."/>
            <person name="Ng V."/>
            <person name="Clum A."/>
            <person name="Steindorff A."/>
            <person name="Ohm R.A."/>
            <person name="Martin F."/>
            <person name="Silar P."/>
            <person name="Natvig D.O."/>
            <person name="Lalanne C."/>
            <person name="Gautier V."/>
            <person name="Ament-Velasquez S.L."/>
            <person name="Kruys A."/>
            <person name="Hutchinson M.I."/>
            <person name="Powell A.J."/>
            <person name="Barry K."/>
            <person name="Miller A.N."/>
            <person name="Grigoriev I.V."/>
            <person name="Debuchy R."/>
            <person name="Gladieux P."/>
            <person name="Hiltunen Thoren M."/>
            <person name="Johannesson H."/>
        </authorList>
    </citation>
    <scope>NUCLEOTIDE SEQUENCE</scope>
    <source>
        <strain evidence="9">CBS 168.71</strain>
    </source>
</reference>
<dbReference type="GO" id="GO:0016757">
    <property type="term" value="F:glycosyltransferase activity"/>
    <property type="evidence" value="ECO:0007669"/>
    <property type="project" value="UniProtKB-KW"/>
</dbReference>
<comment type="subcellular location">
    <subcellularLocation>
        <location evidence="1">Membrane</location>
    </subcellularLocation>
</comment>
<protein>
    <submittedName>
        <fullName evidence="9">Nucleotide-diphospho-sugar transferase</fullName>
    </submittedName>
</protein>
<keyword evidence="7" id="KW-0325">Glycoprotein</keyword>
<comment type="caution">
    <text evidence="9">The sequence shown here is derived from an EMBL/GenBank/DDBJ whole genome shotgun (WGS) entry which is preliminary data.</text>
</comment>
<evidence type="ECO:0000256" key="3">
    <source>
        <dbReference type="ARBA" id="ARBA00022679"/>
    </source>
</evidence>
<dbReference type="Pfam" id="PF13641">
    <property type="entry name" value="Glyco_tranf_2_3"/>
    <property type="match status" value="1"/>
</dbReference>
<gene>
    <name evidence="9" type="ORF">B0H64DRAFT_447564</name>
</gene>
<sequence length="502" mass="57391">MKRFGPEVREKMRKINLTMMAVRLRRVNVALLITVAVSLHIGIRRLAGADYYLYWFLALFCWRYLRFVVNLTAFWCYPPAPKPSKPTYTPSKDVTAVIPTVSTDLETFHKTLASCADNGPAKVIVVTAGNELFAKVSSCVDTVSSKYPSIQFVVETAQVPSKRGQVALAVPHIETDITVLLDDHAFWGPRYLETLLYAFEDPLVGLAGTNKRVQRKEGLGLWGRIWNMLGATYLCRHNFEIRATNAVDGGVFVVSGRCSAIRTDILHHPEFLPHYTNERFFFSMFGPLNPDDDNFITRFAVRHGWKIKIQYAEDCVLHTTIGVDAVPHTKFLGQCKRWARTTWRSNLCSLITERSVWACQPYCVYAVYLTSLTNFAAVTDGLLVYLFTKCSAYTTTTFAGLVCWILFTKMVKVFDYFRRHPQDIFLFPVYVSFAYFHSFIKLWALLTFWDCAWCGRNLAQIKVADNDADVIENEKPIQKWFASLRSIRIRIQGSHTQHTADI</sequence>
<dbReference type="GO" id="GO:0016020">
    <property type="term" value="C:membrane"/>
    <property type="evidence" value="ECO:0007669"/>
    <property type="project" value="UniProtKB-SubCell"/>
</dbReference>
<evidence type="ECO:0000256" key="8">
    <source>
        <dbReference type="SAM" id="Phobius"/>
    </source>
</evidence>
<reference evidence="9" key="2">
    <citation type="submission" date="2023-06" db="EMBL/GenBank/DDBJ databases">
        <authorList>
            <consortium name="Lawrence Berkeley National Laboratory"/>
            <person name="Haridas S."/>
            <person name="Hensen N."/>
            <person name="Bonometti L."/>
            <person name="Westerberg I."/>
            <person name="Brannstrom I.O."/>
            <person name="Guillou S."/>
            <person name="Cros-Aarteil S."/>
            <person name="Calhoun S."/>
            <person name="Kuo A."/>
            <person name="Mondo S."/>
            <person name="Pangilinan J."/>
            <person name="Riley R."/>
            <person name="Labutti K."/>
            <person name="Andreopoulos B."/>
            <person name="Lipzen A."/>
            <person name="Chen C."/>
            <person name="Yanf M."/>
            <person name="Daum C."/>
            <person name="Ng V."/>
            <person name="Clum A."/>
            <person name="Steindorff A."/>
            <person name="Ohm R."/>
            <person name="Martin F."/>
            <person name="Silar P."/>
            <person name="Natvig D."/>
            <person name="Lalanne C."/>
            <person name="Gautier V."/>
            <person name="Ament-Velasquez S.L."/>
            <person name="Kruys A."/>
            <person name="Hutchinson M.I."/>
            <person name="Powell A.J."/>
            <person name="Barry K."/>
            <person name="Miller A.N."/>
            <person name="Grigoriev I.V."/>
            <person name="Debuchy R."/>
            <person name="Gladieux P."/>
            <person name="Thoren M.H."/>
            <person name="Johannesson H."/>
        </authorList>
    </citation>
    <scope>NUCLEOTIDE SEQUENCE</scope>
    <source>
        <strain evidence="9">CBS 168.71</strain>
    </source>
</reference>
<dbReference type="PANTHER" id="PTHR47844">
    <property type="entry name" value="SYNTHASE CPS1, PUTATIVE (AFU_ORTHOLOGUE AFUA_7G02500)-RELATED"/>
    <property type="match status" value="1"/>
</dbReference>
<evidence type="ECO:0000256" key="2">
    <source>
        <dbReference type="ARBA" id="ARBA00022676"/>
    </source>
</evidence>
<keyword evidence="3 9" id="KW-0808">Transferase</keyword>
<evidence type="ECO:0000256" key="6">
    <source>
        <dbReference type="ARBA" id="ARBA00023136"/>
    </source>
</evidence>
<dbReference type="RefSeq" id="XP_062663258.1">
    <property type="nucleotide sequence ID" value="XM_062807006.1"/>
</dbReference>
<keyword evidence="5 8" id="KW-1133">Transmembrane helix</keyword>
<evidence type="ECO:0000256" key="7">
    <source>
        <dbReference type="ARBA" id="ARBA00023180"/>
    </source>
</evidence>
<keyword evidence="2" id="KW-0328">Glycosyltransferase</keyword>
<evidence type="ECO:0000256" key="4">
    <source>
        <dbReference type="ARBA" id="ARBA00022692"/>
    </source>
</evidence>
<dbReference type="CDD" id="cd06434">
    <property type="entry name" value="GT2_HAS"/>
    <property type="match status" value="1"/>
</dbReference>
<keyword evidence="6 8" id="KW-0472">Membrane</keyword>
<evidence type="ECO:0000256" key="1">
    <source>
        <dbReference type="ARBA" id="ARBA00004370"/>
    </source>
</evidence>
<evidence type="ECO:0000313" key="10">
    <source>
        <dbReference type="Proteomes" id="UP001278766"/>
    </source>
</evidence>
<dbReference type="GeneID" id="87843954"/>
<feature type="transmembrane region" description="Helical" evidence="8">
    <location>
        <begin position="393"/>
        <end position="412"/>
    </location>
</feature>
<dbReference type="AlphaFoldDB" id="A0AAE0HP21"/>
<dbReference type="SUPFAM" id="SSF53448">
    <property type="entry name" value="Nucleotide-diphospho-sugar transferases"/>
    <property type="match status" value="1"/>
</dbReference>